<gene>
    <name evidence="2" type="ORF">FIBRA_01312</name>
</gene>
<proteinExistence type="predicted"/>
<feature type="compositionally biased region" description="Polar residues" evidence="1">
    <location>
        <begin position="175"/>
        <end position="189"/>
    </location>
</feature>
<reference evidence="2 3" key="1">
    <citation type="journal article" date="2012" name="Appl. Environ. Microbiol.">
        <title>Short-read sequencing for genomic analysis of the brown rot fungus Fibroporia radiculosa.</title>
        <authorList>
            <person name="Tang J.D."/>
            <person name="Perkins A.D."/>
            <person name="Sonstegard T.S."/>
            <person name="Schroeder S.G."/>
            <person name="Burgess S.C."/>
            <person name="Diehl S.V."/>
        </authorList>
    </citation>
    <scope>NUCLEOTIDE SEQUENCE [LARGE SCALE GENOMIC DNA]</scope>
    <source>
        <strain evidence="2 3">TFFH 294</strain>
    </source>
</reference>
<protein>
    <submittedName>
        <fullName evidence="2">Uncharacterized protein</fullName>
    </submittedName>
</protein>
<dbReference type="HOGENOM" id="CLU_1294783_0_0_1"/>
<dbReference type="RefSeq" id="XP_012178579.1">
    <property type="nucleotide sequence ID" value="XM_012323189.1"/>
</dbReference>
<dbReference type="OrthoDB" id="2554033at2759"/>
<feature type="compositionally biased region" description="Low complexity" evidence="1">
    <location>
        <begin position="61"/>
        <end position="70"/>
    </location>
</feature>
<dbReference type="AlphaFoldDB" id="J4I8F0"/>
<sequence>MAPVNNSNNQPTLPIPIEGHHGRRRSNSSSDDSDSSNSPTTPLSSATPFPTPAAGLPPRVAPISPSASPILSYFLNQPSPKSPTNTFPFRRNFGPPVIEDDEPESAPASNKHARRASNAWSGSERFTQPPTVPAPGGQQERAVGIMRRLSLGGALARPQIPNFKPTGGQDDRPQAQRSATPPGRSTPSADTPRKARRANTLAPGTARPPHRAPSPMGERILKGHFDGFN</sequence>
<keyword evidence="3" id="KW-1185">Reference proteome</keyword>
<dbReference type="GeneID" id="24094207"/>
<feature type="compositionally biased region" description="Polar residues" evidence="1">
    <location>
        <begin position="118"/>
        <end position="129"/>
    </location>
</feature>
<organism evidence="2 3">
    <name type="scientific">Fibroporia radiculosa</name>
    <dbReference type="NCBI Taxonomy" id="599839"/>
    <lineage>
        <taxon>Eukaryota</taxon>
        <taxon>Fungi</taxon>
        <taxon>Dikarya</taxon>
        <taxon>Basidiomycota</taxon>
        <taxon>Agaricomycotina</taxon>
        <taxon>Agaricomycetes</taxon>
        <taxon>Polyporales</taxon>
        <taxon>Fibroporiaceae</taxon>
        <taxon>Fibroporia</taxon>
    </lineage>
</organism>
<dbReference type="Proteomes" id="UP000006352">
    <property type="component" value="Unassembled WGS sequence"/>
</dbReference>
<dbReference type="EMBL" id="HE796927">
    <property type="protein sequence ID" value="CCL99296.1"/>
    <property type="molecule type" value="Genomic_DNA"/>
</dbReference>
<feature type="region of interest" description="Disordered" evidence="1">
    <location>
        <begin position="1"/>
        <end position="229"/>
    </location>
</feature>
<feature type="compositionally biased region" description="Polar residues" evidence="1">
    <location>
        <begin position="1"/>
        <end position="12"/>
    </location>
</feature>
<feature type="compositionally biased region" description="Low complexity" evidence="1">
    <location>
        <begin position="27"/>
        <end position="54"/>
    </location>
</feature>
<feature type="compositionally biased region" description="Polar residues" evidence="1">
    <location>
        <begin position="74"/>
        <end position="87"/>
    </location>
</feature>
<accession>J4I8F0</accession>
<evidence type="ECO:0000313" key="2">
    <source>
        <dbReference type="EMBL" id="CCL99296.1"/>
    </source>
</evidence>
<evidence type="ECO:0000313" key="3">
    <source>
        <dbReference type="Proteomes" id="UP000006352"/>
    </source>
</evidence>
<dbReference type="InParanoid" id="J4I8F0"/>
<name>J4I8F0_9APHY</name>
<feature type="compositionally biased region" description="Basic and acidic residues" evidence="1">
    <location>
        <begin position="219"/>
        <end position="229"/>
    </location>
</feature>
<evidence type="ECO:0000256" key="1">
    <source>
        <dbReference type="SAM" id="MobiDB-lite"/>
    </source>
</evidence>